<organism evidence="1 2">
    <name type="scientific">Leptospira ainlahdjerensis</name>
    <dbReference type="NCBI Taxonomy" id="2810033"/>
    <lineage>
        <taxon>Bacteria</taxon>
        <taxon>Pseudomonadati</taxon>
        <taxon>Spirochaetota</taxon>
        <taxon>Spirochaetia</taxon>
        <taxon>Leptospirales</taxon>
        <taxon>Leptospiraceae</taxon>
        <taxon>Leptospira</taxon>
    </lineage>
</organism>
<dbReference type="EMBL" id="JAFFPU010000059">
    <property type="protein sequence ID" value="MBM9578538.1"/>
    <property type="molecule type" value="Genomic_DNA"/>
</dbReference>
<name>A0ABS2UDW1_9LEPT</name>
<evidence type="ECO:0000313" key="1">
    <source>
        <dbReference type="EMBL" id="MBM9578538.1"/>
    </source>
</evidence>
<dbReference type="Proteomes" id="UP000724686">
    <property type="component" value="Unassembled WGS sequence"/>
</dbReference>
<evidence type="ECO:0008006" key="3">
    <source>
        <dbReference type="Google" id="ProtNLM"/>
    </source>
</evidence>
<comment type="caution">
    <text evidence="1">The sequence shown here is derived from an EMBL/GenBank/DDBJ whole genome shotgun (WGS) entry which is preliminary data.</text>
</comment>
<protein>
    <recommendedName>
        <fullName evidence="3">Tetratricopeptide repeat protein</fullName>
    </recommendedName>
</protein>
<sequence>MKYFITLVLVFLSISEKNLEATPDSDFVLVAAYKKNPDALKLRTLVGVSKRVGVRIVLKGFDRSESLSVTNTILDSLRENSYLILNEFSNRKKNQIRSEKKSRNTKRNPSEKLRMTFLVIQSKPKNAETKLLFRMTWLNRKTKDQIEFQTEKSLTKQDPKNIQKIVYDWKSEILPKQDVFFISDLRCVSNKKERTLFLQIGCDSLLQKTADPDSNREYWARAERLSWTGYDLESIQNNLAYYYISSGNFRKAEESFLKADLLDESTNYRSHKYQLEEIRELRNKYNFYEE</sequence>
<evidence type="ECO:0000313" key="2">
    <source>
        <dbReference type="Proteomes" id="UP000724686"/>
    </source>
</evidence>
<reference evidence="1 2" key="1">
    <citation type="submission" date="2021-02" db="EMBL/GenBank/DDBJ databases">
        <title>Leptospira ainlahdjerensis sp. nov., Leptospira ainazelensis sp. nov., Leptospira abararensis sp. nov. and Leptospira chreensis sp. nov., four new species isolated from water sources in Algeria.</title>
        <authorList>
            <person name="Amara Korba A."/>
            <person name="Kainiu M."/>
            <person name="Vincent A.T."/>
            <person name="Mariet J.-F."/>
            <person name="Veyrier F.J."/>
            <person name="Goarant C."/>
            <person name="Picardeau M."/>
        </authorList>
    </citation>
    <scope>NUCLEOTIDE SEQUENCE [LARGE SCALE GENOMIC DNA]</scope>
    <source>
        <strain evidence="1 2">201903070</strain>
    </source>
</reference>
<gene>
    <name evidence="1" type="ORF">JWG45_15430</name>
</gene>
<keyword evidence="2" id="KW-1185">Reference proteome</keyword>
<accession>A0ABS2UDW1</accession>
<dbReference type="RefSeq" id="WP_205280539.1">
    <property type="nucleotide sequence ID" value="NZ_JAFFPU010000059.1"/>
</dbReference>
<proteinExistence type="predicted"/>